<dbReference type="Proteomes" id="UP000554482">
    <property type="component" value="Unassembled WGS sequence"/>
</dbReference>
<dbReference type="Pfam" id="PF14111">
    <property type="entry name" value="DUF4283"/>
    <property type="match status" value="1"/>
</dbReference>
<name>A0A7J6WUA1_THATH</name>
<feature type="domain" description="DUF4283" evidence="2">
    <location>
        <begin position="205"/>
        <end position="287"/>
    </location>
</feature>
<dbReference type="PANTHER" id="PTHR31286:SF180">
    <property type="entry name" value="OS10G0362600 PROTEIN"/>
    <property type="match status" value="1"/>
</dbReference>
<feature type="region of interest" description="Disordered" evidence="1">
    <location>
        <begin position="439"/>
        <end position="510"/>
    </location>
</feature>
<feature type="compositionally biased region" description="Polar residues" evidence="1">
    <location>
        <begin position="458"/>
        <end position="476"/>
    </location>
</feature>
<sequence length="510" mass="57596">MSNTQSNPVLITASVREGEEEEFNAIEAIVSKFGPDSLEKYRRRKVEATYGNQYVEKKDVESNMELEVTAINDGKIAGYDETESNINPNPNLIRQGVLEGGSSIKPNGKTLVPSRLKWSDEEETQKLDKENLGFGGNQKLGFGGGNKDDIAEKGSGTTNVEGGKPWADVLGRATVGKNSLEYIPPMIIEGKPVIHVQSEQFIHLKEKNSKLVVGSFIGRRPGYAYVKDVVTRMWRLKNPFVMRAYGDRMFTFEFEKEEDRSIVLEMGSFHVASQLVVIRPWKLFVETESEELTTIPIWVLFKQFPMDLWDSKGFSMVGSAVGRPLFTDRLTEEKRRTSYARICIEVDTKCKFPRETTVVLDKQKVIKIPIEYNWKPAKCSTCDVFGHHDKTCPKKKQKKVEQSVWVEKEKLEDDSGSVVGDDQSGKDDLQLVVVDEDHVVEKSNEGVRGSEGEKSEECTQNPNQFEPNKTPPMSEQPNKEESEKGKQKVSEEGAWETPKKKHTFRPSSPS</sequence>
<protein>
    <submittedName>
        <fullName evidence="3">Zinc knuckle (CCHC-type) family protein</fullName>
    </submittedName>
</protein>
<dbReference type="EMBL" id="JABWDY010010545">
    <property type="protein sequence ID" value="KAF5200613.1"/>
    <property type="molecule type" value="Genomic_DNA"/>
</dbReference>
<evidence type="ECO:0000313" key="3">
    <source>
        <dbReference type="EMBL" id="KAF5200613.1"/>
    </source>
</evidence>
<dbReference type="AlphaFoldDB" id="A0A7J6WUA1"/>
<comment type="caution">
    <text evidence="3">The sequence shown here is derived from an EMBL/GenBank/DDBJ whole genome shotgun (WGS) entry which is preliminary data.</text>
</comment>
<feature type="compositionally biased region" description="Basic and acidic residues" evidence="1">
    <location>
        <begin position="477"/>
        <end position="491"/>
    </location>
</feature>
<accession>A0A7J6WUA1</accession>
<evidence type="ECO:0000259" key="2">
    <source>
        <dbReference type="Pfam" id="PF14111"/>
    </source>
</evidence>
<dbReference type="InterPro" id="IPR025558">
    <property type="entry name" value="DUF4283"/>
</dbReference>
<organism evidence="3 4">
    <name type="scientific">Thalictrum thalictroides</name>
    <name type="common">Rue-anemone</name>
    <name type="synonym">Anemone thalictroides</name>
    <dbReference type="NCBI Taxonomy" id="46969"/>
    <lineage>
        <taxon>Eukaryota</taxon>
        <taxon>Viridiplantae</taxon>
        <taxon>Streptophyta</taxon>
        <taxon>Embryophyta</taxon>
        <taxon>Tracheophyta</taxon>
        <taxon>Spermatophyta</taxon>
        <taxon>Magnoliopsida</taxon>
        <taxon>Ranunculales</taxon>
        <taxon>Ranunculaceae</taxon>
        <taxon>Thalictroideae</taxon>
        <taxon>Thalictrum</taxon>
    </lineage>
</organism>
<feature type="compositionally biased region" description="Basic and acidic residues" evidence="1">
    <location>
        <begin position="439"/>
        <end position="457"/>
    </location>
</feature>
<proteinExistence type="predicted"/>
<dbReference type="PANTHER" id="PTHR31286">
    <property type="entry name" value="GLYCINE-RICH CELL WALL STRUCTURAL PROTEIN 1.8-LIKE"/>
    <property type="match status" value="1"/>
</dbReference>
<dbReference type="InterPro" id="IPR040256">
    <property type="entry name" value="At4g02000-like"/>
</dbReference>
<gene>
    <name evidence="3" type="ORF">FRX31_009800</name>
</gene>
<evidence type="ECO:0000313" key="4">
    <source>
        <dbReference type="Proteomes" id="UP000554482"/>
    </source>
</evidence>
<reference evidence="3 4" key="1">
    <citation type="submission" date="2020-06" db="EMBL/GenBank/DDBJ databases">
        <title>Transcriptomic and genomic resources for Thalictrum thalictroides and T. hernandezii: Facilitating candidate gene discovery in an emerging model plant lineage.</title>
        <authorList>
            <person name="Arias T."/>
            <person name="Riano-Pachon D.M."/>
            <person name="Di Stilio V.S."/>
        </authorList>
    </citation>
    <scope>NUCLEOTIDE SEQUENCE [LARGE SCALE GENOMIC DNA]</scope>
    <source>
        <strain evidence="4">cv. WT478/WT964</strain>
        <tissue evidence="3">Leaves</tissue>
    </source>
</reference>
<keyword evidence="4" id="KW-1185">Reference proteome</keyword>
<evidence type="ECO:0000256" key="1">
    <source>
        <dbReference type="SAM" id="MobiDB-lite"/>
    </source>
</evidence>